<dbReference type="RefSeq" id="WP_145224675.1">
    <property type="nucleotide sequence ID" value="NZ_VIVQ01000001.1"/>
</dbReference>
<name>A0A561E721_9MICO</name>
<dbReference type="InterPro" id="IPR036390">
    <property type="entry name" value="WH_DNA-bd_sf"/>
</dbReference>
<protein>
    <recommendedName>
        <fullName evidence="3">ArsR family transcriptional regulator</fullName>
    </recommendedName>
</protein>
<proteinExistence type="predicted"/>
<dbReference type="EMBL" id="VIVQ01000001">
    <property type="protein sequence ID" value="TWE11418.1"/>
    <property type="molecule type" value="Genomic_DNA"/>
</dbReference>
<keyword evidence="2" id="KW-1185">Reference proteome</keyword>
<accession>A0A561E721</accession>
<gene>
    <name evidence="1" type="ORF">BKA23_0184</name>
</gene>
<evidence type="ECO:0000313" key="2">
    <source>
        <dbReference type="Proteomes" id="UP000318297"/>
    </source>
</evidence>
<comment type="caution">
    <text evidence="1">The sequence shown here is derived from an EMBL/GenBank/DDBJ whole genome shotgun (WGS) entry which is preliminary data.</text>
</comment>
<dbReference type="SUPFAM" id="SSF46785">
    <property type="entry name" value="Winged helix' DNA-binding domain"/>
    <property type="match status" value="1"/>
</dbReference>
<sequence>MSDDSELTPEPTRDVLRVMANPFRARAYDALLIFGDMTARKLATLTSISEASLNLHMRELQRISFVAPLNPDAPVRQRIWHAVPGGVRLGELSETEDYTPEARAWLRSTLQAESQVLQEWIDRAREWPTEWRRAVERYDYVMTALTVEQLTQLSADLNAVGQKWLSISKQQDAEGREDTRAAFVVTHAVPYPVAFDDAAS</sequence>
<dbReference type="Proteomes" id="UP000318297">
    <property type="component" value="Unassembled WGS sequence"/>
</dbReference>
<dbReference type="AlphaFoldDB" id="A0A561E721"/>
<reference evidence="1 2" key="1">
    <citation type="submission" date="2019-06" db="EMBL/GenBank/DDBJ databases">
        <title>Sequencing the genomes of 1000 actinobacteria strains.</title>
        <authorList>
            <person name="Klenk H.-P."/>
        </authorList>
    </citation>
    <scope>NUCLEOTIDE SEQUENCE [LARGE SCALE GENOMIC DNA]</scope>
    <source>
        <strain evidence="1 2">DSM 19560</strain>
    </source>
</reference>
<evidence type="ECO:0000313" key="1">
    <source>
        <dbReference type="EMBL" id="TWE11418.1"/>
    </source>
</evidence>
<dbReference type="OrthoDB" id="7945987at2"/>
<evidence type="ECO:0008006" key="3">
    <source>
        <dbReference type="Google" id="ProtNLM"/>
    </source>
</evidence>
<organism evidence="1 2">
    <name type="scientific">Rudaeicoccus suwonensis</name>
    <dbReference type="NCBI Taxonomy" id="657409"/>
    <lineage>
        <taxon>Bacteria</taxon>
        <taxon>Bacillati</taxon>
        <taxon>Actinomycetota</taxon>
        <taxon>Actinomycetes</taxon>
        <taxon>Micrococcales</taxon>
        <taxon>Dermacoccaceae</taxon>
        <taxon>Rudaeicoccus</taxon>
    </lineage>
</organism>